<dbReference type="Gene3D" id="2.40.50.140">
    <property type="entry name" value="Nucleic acid-binding proteins"/>
    <property type="match status" value="1"/>
</dbReference>
<reference evidence="1" key="2">
    <citation type="journal article" date="2011" name="Microb. Ecol.">
        <title>Taxonomic and Functional Metagenomic Profiling of the Microbial Community in the Anoxic Sediment of a Sub-saline Shallow Lake (Laguna de Carrizo, Central Spain).</title>
        <authorList>
            <person name="Ferrer M."/>
            <person name="Guazzaroni M.E."/>
            <person name="Richter M."/>
            <person name="Garcia-Salamanca A."/>
            <person name="Yarza P."/>
            <person name="Suarez-Suarez A."/>
            <person name="Solano J."/>
            <person name="Alcaide M."/>
            <person name="van Dillewijn P."/>
            <person name="Molina-Henares M.A."/>
            <person name="Lopez-Cortes N."/>
            <person name="Al-Ramahi Y."/>
            <person name="Guerrero C."/>
            <person name="Acosta A."/>
            <person name="de Eugenio L.I."/>
            <person name="Martinez V."/>
            <person name="Marques S."/>
            <person name="Rojo F."/>
            <person name="Santero E."/>
            <person name="Genilloud O."/>
            <person name="Perez-Perez J."/>
            <person name="Rossello-Mora R."/>
            <person name="Ramos J.L."/>
        </authorList>
    </citation>
    <scope>NUCLEOTIDE SEQUENCE</scope>
</reference>
<dbReference type="InterPro" id="IPR012340">
    <property type="entry name" value="NA-bd_OB-fold"/>
</dbReference>
<feature type="non-terminal residue" evidence="1">
    <location>
        <position position="41"/>
    </location>
</feature>
<name>D9PGV0_9ZZZZ</name>
<organism evidence="1">
    <name type="scientific">sediment metagenome</name>
    <dbReference type="NCBI Taxonomy" id="749907"/>
    <lineage>
        <taxon>unclassified sequences</taxon>
        <taxon>metagenomes</taxon>
        <taxon>ecological metagenomes</taxon>
    </lineage>
</organism>
<reference evidence="1" key="1">
    <citation type="submission" date="2010-07" db="EMBL/GenBank/DDBJ databases">
        <authorList>
            <consortium name="CONSOLIDER consortium CSD2007-00005"/>
            <person name="Guazzaroni M.-E."/>
            <person name="Richter M."/>
            <person name="Garcia-Salamanca A."/>
            <person name="Yarza P."/>
            <person name="Ferrer M."/>
        </authorList>
    </citation>
    <scope>NUCLEOTIDE SEQUENCE</scope>
</reference>
<accession>D9PGV0</accession>
<sequence>MIFENQYIQERIKKADELRNEGINPYPNITKNAITSKEFNE</sequence>
<evidence type="ECO:0008006" key="2">
    <source>
        <dbReference type="Google" id="ProtNLM"/>
    </source>
</evidence>
<protein>
    <recommendedName>
        <fullName evidence="2">Lysine--tRNA ligase</fullName>
    </recommendedName>
</protein>
<evidence type="ECO:0000313" key="1">
    <source>
        <dbReference type="EMBL" id="EFK97214.1"/>
    </source>
</evidence>
<gene>
    <name evidence="1" type="ORF">LDC_0747</name>
</gene>
<comment type="caution">
    <text evidence="1">The sequence shown here is derived from an EMBL/GenBank/DDBJ whole genome shotgun (WGS) entry which is preliminary data.</text>
</comment>
<proteinExistence type="predicted"/>
<dbReference type="AlphaFoldDB" id="D9PGV0"/>
<dbReference type="EMBL" id="ADZX01000317">
    <property type="protein sequence ID" value="EFK97214.1"/>
    <property type="molecule type" value="Genomic_DNA"/>
</dbReference>